<evidence type="ECO:0000256" key="3">
    <source>
        <dbReference type="ARBA" id="ARBA00023115"/>
    </source>
</evidence>
<dbReference type="InterPro" id="IPR029066">
    <property type="entry name" value="PLP-binding_barrel"/>
</dbReference>
<keyword evidence="7" id="KW-1185">Reference proteome</keyword>
<feature type="domain" description="Orn/DAP/Arg decarboxylase 2 N-terminal" evidence="5">
    <location>
        <begin position="94"/>
        <end position="141"/>
    </location>
</feature>
<keyword evidence="3" id="KW-0620">Polyamine biosynthesis</keyword>
<evidence type="ECO:0000256" key="2">
    <source>
        <dbReference type="ARBA" id="ARBA00022898"/>
    </source>
</evidence>
<dbReference type="Gene3D" id="3.20.20.10">
    <property type="entry name" value="Alanine racemase"/>
    <property type="match status" value="1"/>
</dbReference>
<sequence>MAENQGVSKGKHLVGKNIEEQDCPLNGTTDHLINVTIVEVGTSVQEFIQEKVNSGFGEVNTSLDRRHTRRSSDDSGVISDQKKGDHDAFYVADLGDVVDKYYRFQKELPGVKPFYAVKCNNSKEVIQTLSTLGAGFDCASKIVYAAQKSLSSAAKLLCANRYVLPTSCTLYGAEIDLVLSLGVPPDDIVYANTCKQPCYIRHAAKHGILKMTFDCESELLKVAENHPAAELLIRIVANDSEAKSSLSKKFGVQLHKCDDLLKLAKFLNLAVIGVSFHIGTKSRQPKSFYQAIADSRYVFDLGKKVGHDMRILDIGGGFPGDDDFQPGFEEFFAVVSEALGQYFPRKEEVEIISEPGRYFVGSALTAALNIIGKKEECVT</sequence>
<evidence type="ECO:0000313" key="6">
    <source>
        <dbReference type="EMBL" id="CAJ0931818.1"/>
    </source>
</evidence>
<organism evidence="6 7">
    <name type="scientific">Ranitomeya imitator</name>
    <name type="common">mimic poison frog</name>
    <dbReference type="NCBI Taxonomy" id="111125"/>
    <lineage>
        <taxon>Eukaryota</taxon>
        <taxon>Metazoa</taxon>
        <taxon>Chordata</taxon>
        <taxon>Craniata</taxon>
        <taxon>Vertebrata</taxon>
        <taxon>Euteleostomi</taxon>
        <taxon>Amphibia</taxon>
        <taxon>Batrachia</taxon>
        <taxon>Anura</taxon>
        <taxon>Neobatrachia</taxon>
        <taxon>Hyloidea</taxon>
        <taxon>Dendrobatidae</taxon>
        <taxon>Dendrobatinae</taxon>
        <taxon>Ranitomeya</taxon>
    </lineage>
</organism>
<feature type="domain" description="Orn/DAP/Arg decarboxylase 2 N-terminal" evidence="5">
    <location>
        <begin position="173"/>
        <end position="361"/>
    </location>
</feature>
<accession>A0ABN9L2Y2</accession>
<dbReference type="InterPro" id="IPR000183">
    <property type="entry name" value="Orn/DAP/Arg_de-COase"/>
</dbReference>
<protein>
    <recommendedName>
        <fullName evidence="5">Orn/DAP/Arg decarboxylase 2 N-terminal domain-containing protein</fullName>
    </recommendedName>
</protein>
<keyword evidence="2" id="KW-0663">Pyridoxal phosphate</keyword>
<comment type="caution">
    <text evidence="6">The sequence shown here is derived from an EMBL/GenBank/DDBJ whole genome shotgun (WGS) entry which is preliminary data.</text>
</comment>
<gene>
    <name evidence="6" type="ORF">RIMI_LOCUS4891634</name>
</gene>
<dbReference type="PANTHER" id="PTHR11482">
    <property type="entry name" value="ARGININE/DIAMINOPIMELATE/ORNITHINE DECARBOXYLASE"/>
    <property type="match status" value="1"/>
</dbReference>
<evidence type="ECO:0000313" key="7">
    <source>
        <dbReference type="Proteomes" id="UP001176940"/>
    </source>
</evidence>
<dbReference type="EMBL" id="CAUEEQ010008109">
    <property type="protein sequence ID" value="CAJ0931818.1"/>
    <property type="molecule type" value="Genomic_DNA"/>
</dbReference>
<keyword evidence="1" id="KW-0597">Phosphoprotein</keyword>
<dbReference type="InterPro" id="IPR022653">
    <property type="entry name" value="De-COase2_pyr-phos_BS"/>
</dbReference>
<dbReference type="PROSITE" id="PS00878">
    <property type="entry name" value="ODR_DC_2_1"/>
    <property type="match status" value="1"/>
</dbReference>
<feature type="non-terminal residue" evidence="6">
    <location>
        <position position="379"/>
    </location>
</feature>
<dbReference type="PANTHER" id="PTHR11482:SF42">
    <property type="entry name" value="ORNITHINE DECARBOXYLASE"/>
    <property type="match status" value="1"/>
</dbReference>
<name>A0ABN9L2Y2_9NEOB</name>
<proteinExistence type="predicted"/>
<feature type="region of interest" description="Disordered" evidence="4">
    <location>
        <begin position="63"/>
        <end position="82"/>
    </location>
</feature>
<dbReference type="InterPro" id="IPR002433">
    <property type="entry name" value="Orn_de-COase"/>
</dbReference>
<evidence type="ECO:0000259" key="5">
    <source>
        <dbReference type="Pfam" id="PF02784"/>
    </source>
</evidence>
<evidence type="ECO:0000256" key="1">
    <source>
        <dbReference type="ARBA" id="ARBA00022553"/>
    </source>
</evidence>
<dbReference type="CDD" id="cd00622">
    <property type="entry name" value="PLPDE_III_ODC"/>
    <property type="match status" value="1"/>
</dbReference>
<reference evidence="6" key="1">
    <citation type="submission" date="2023-07" db="EMBL/GenBank/DDBJ databases">
        <authorList>
            <person name="Stuckert A."/>
        </authorList>
    </citation>
    <scope>NUCLEOTIDE SEQUENCE</scope>
</reference>
<dbReference type="Pfam" id="PF02784">
    <property type="entry name" value="Orn_Arg_deC_N"/>
    <property type="match status" value="2"/>
</dbReference>
<dbReference type="Proteomes" id="UP001176940">
    <property type="component" value="Unassembled WGS sequence"/>
</dbReference>
<dbReference type="PRINTS" id="PR01182">
    <property type="entry name" value="ORNDCRBXLASE"/>
</dbReference>
<dbReference type="PRINTS" id="PR01179">
    <property type="entry name" value="ODADCRBXLASE"/>
</dbReference>
<dbReference type="InterPro" id="IPR022644">
    <property type="entry name" value="De-COase2_N"/>
</dbReference>
<evidence type="ECO:0000256" key="4">
    <source>
        <dbReference type="SAM" id="MobiDB-lite"/>
    </source>
</evidence>
<dbReference type="SUPFAM" id="SSF51419">
    <property type="entry name" value="PLP-binding barrel"/>
    <property type="match status" value="2"/>
</dbReference>